<dbReference type="AlphaFoldDB" id="A0ABD4XVX3"/>
<protein>
    <submittedName>
        <fullName evidence="1">Uncharacterized protein</fullName>
    </submittedName>
</protein>
<dbReference type="RefSeq" id="WP_172882211.1">
    <property type="nucleotide sequence ID" value="NZ_JAOCDG010000003.1"/>
</dbReference>
<accession>A0ABD4XVX3</accession>
<gene>
    <name evidence="1" type="ORF">N5D09_02800</name>
</gene>
<proteinExistence type="predicted"/>
<dbReference type="EMBL" id="JAOCDG010000003">
    <property type="protein sequence ID" value="MDH0687015.1"/>
    <property type="molecule type" value="Genomic_DNA"/>
</dbReference>
<evidence type="ECO:0000313" key="1">
    <source>
        <dbReference type="EMBL" id="MDH0687015.1"/>
    </source>
</evidence>
<evidence type="ECO:0000313" key="2">
    <source>
        <dbReference type="Proteomes" id="UP001161139"/>
    </source>
</evidence>
<comment type="caution">
    <text evidence="1">The sequence shown here is derived from an EMBL/GenBank/DDBJ whole genome shotgun (WGS) entry which is preliminary data.</text>
</comment>
<dbReference type="Proteomes" id="UP001161139">
    <property type="component" value="Unassembled WGS sequence"/>
</dbReference>
<sequence>MATDLKNLLSSASDSVTINKPTFTDAVDIAAAAVSGKDHLASAIASEGLEMVSPAAADHFSAAVRGGDLRVGAVGAIVGAVKPASKHDADSLAVMANLATNPGAAAIGYAAVQLGGDHIGDRGVGALKVGTALAGLAAGAPPLLAAWGVYEGGRQLFNAFSNNEQAQDGTKALAPAAHQVSADTPVIIQRNDYEPTPEEAAEYDYSMNELGWGPR</sequence>
<organism evidence="1 2">
    <name type="scientific">Stutzerimonas stutzeri</name>
    <name type="common">Pseudomonas stutzeri</name>
    <dbReference type="NCBI Taxonomy" id="316"/>
    <lineage>
        <taxon>Bacteria</taxon>
        <taxon>Pseudomonadati</taxon>
        <taxon>Pseudomonadota</taxon>
        <taxon>Gammaproteobacteria</taxon>
        <taxon>Pseudomonadales</taxon>
        <taxon>Pseudomonadaceae</taxon>
        <taxon>Stutzerimonas</taxon>
    </lineage>
</organism>
<reference evidence="1" key="1">
    <citation type="submission" date="2022-09" db="EMBL/GenBank/DDBJ databases">
        <title>Intensive care unit water sources are persistently colonized with multi-drug resistant bacteria and are the site of extensive horizontal gene transfer of antibiotic resistance genes.</title>
        <authorList>
            <person name="Diorio-Toth L."/>
        </authorList>
    </citation>
    <scope>NUCLEOTIDE SEQUENCE</scope>
    <source>
        <strain evidence="1">GD03864</strain>
    </source>
</reference>
<name>A0ABD4XVX3_STUST</name>